<dbReference type="PANTHER" id="PTHR33434:SF4">
    <property type="entry name" value="PHOSPHATASE PROTEIN"/>
    <property type="match status" value="1"/>
</dbReference>
<dbReference type="AlphaFoldDB" id="A0A9X9A3S7"/>
<protein>
    <recommendedName>
        <fullName evidence="1">Fatty acid kinase subunit A-like C-terminal domain-containing protein</fullName>
    </recommendedName>
</protein>
<dbReference type="InterPro" id="IPR033470">
    <property type="entry name" value="FakA-like_C"/>
</dbReference>
<evidence type="ECO:0000259" key="1">
    <source>
        <dbReference type="SMART" id="SM01121"/>
    </source>
</evidence>
<sequence length="101" mass="11126">QITYAVRDTEIDGVAIQKDDFMCIADGKIVSTNAEKVGAAKQLLEALIDEDSEIVTILQGEDATDEEVAELVEFVEEKFEDAEVEVHAGNQPVYSFIFSVE</sequence>
<feature type="non-terminal residue" evidence="2">
    <location>
        <position position="1"/>
    </location>
</feature>
<dbReference type="Pfam" id="PF13684">
    <property type="entry name" value="FakA-like_C"/>
    <property type="match status" value="1"/>
</dbReference>
<name>A0A9X9A3S7_BACCE</name>
<accession>A0A9X9A3S7</accession>
<proteinExistence type="predicted"/>
<evidence type="ECO:0000313" key="3">
    <source>
        <dbReference type="Proteomes" id="UP000308444"/>
    </source>
</evidence>
<reference evidence="2 3" key="1">
    <citation type="journal article" date="2019" name="Environ. Microbiol.">
        <title>An active ?-lactamase is a part of an orchestrated cell wall stress resistance network of Bacillus subtilis and related rhizosphere species.</title>
        <authorList>
            <person name="Bucher T."/>
            <person name="Keren-Paz A."/>
            <person name="Hausser J."/>
            <person name="Olender T."/>
            <person name="Cytryn E."/>
            <person name="Kolodkin-Gal I."/>
        </authorList>
    </citation>
    <scope>NUCLEOTIDE SEQUENCE [LARGE SCALE GENOMIC DNA]</scope>
    <source>
        <strain evidence="2 3">I32</strain>
    </source>
</reference>
<dbReference type="Proteomes" id="UP000308444">
    <property type="component" value="Unassembled WGS sequence"/>
</dbReference>
<dbReference type="SMART" id="SM01121">
    <property type="entry name" value="Dak1_2"/>
    <property type="match status" value="1"/>
</dbReference>
<comment type="caution">
    <text evidence="2">The sequence shown here is derived from an EMBL/GenBank/DDBJ whole genome shotgun (WGS) entry which is preliminary data.</text>
</comment>
<organism evidence="2 3">
    <name type="scientific">Bacillus cereus</name>
    <dbReference type="NCBI Taxonomy" id="1396"/>
    <lineage>
        <taxon>Bacteria</taxon>
        <taxon>Bacillati</taxon>
        <taxon>Bacillota</taxon>
        <taxon>Bacilli</taxon>
        <taxon>Bacillales</taxon>
        <taxon>Bacillaceae</taxon>
        <taxon>Bacillus</taxon>
        <taxon>Bacillus cereus group</taxon>
    </lineage>
</organism>
<feature type="domain" description="Fatty acid kinase subunit A-like C-terminal" evidence="1">
    <location>
        <begin position="1"/>
        <end position="101"/>
    </location>
</feature>
<dbReference type="PANTHER" id="PTHR33434">
    <property type="entry name" value="DEGV DOMAIN-CONTAINING PROTEIN DR_1986-RELATED"/>
    <property type="match status" value="1"/>
</dbReference>
<gene>
    <name evidence="2" type="ORF">FC695_30815</name>
</gene>
<dbReference type="InterPro" id="IPR050270">
    <property type="entry name" value="DegV_domain_contain"/>
</dbReference>
<dbReference type="EMBL" id="SZOH01002860">
    <property type="protein sequence ID" value="TKI92891.1"/>
    <property type="molecule type" value="Genomic_DNA"/>
</dbReference>
<evidence type="ECO:0000313" key="2">
    <source>
        <dbReference type="EMBL" id="TKI92891.1"/>
    </source>
</evidence>